<organism evidence="1 2">
    <name type="scientific">Rheinheimera muenzenbergensis</name>
    <dbReference type="NCBI Taxonomy" id="1193628"/>
    <lineage>
        <taxon>Bacteria</taxon>
        <taxon>Pseudomonadati</taxon>
        <taxon>Pseudomonadota</taxon>
        <taxon>Gammaproteobacteria</taxon>
        <taxon>Chromatiales</taxon>
        <taxon>Chromatiaceae</taxon>
        <taxon>Rheinheimera</taxon>
    </lineage>
</organism>
<gene>
    <name evidence="1" type="ORF">MN202_08210</name>
</gene>
<proteinExistence type="predicted"/>
<sequence>MKKFFWLVVIVLLVLTFSDHESIKPYRDKVYDLIVDKVAIAGDNQEAALRKTRKQLLQLAEQWGDSQQQYLQKHAASLDSLQKFRRSYCINNDFNPILFGEPLRQSCEVIEQNYDNLTRP</sequence>
<evidence type="ECO:0000313" key="2">
    <source>
        <dbReference type="Proteomes" id="UP001375382"/>
    </source>
</evidence>
<protein>
    <recommendedName>
        <fullName evidence="3">DUF4363 family protein</fullName>
    </recommendedName>
</protein>
<evidence type="ECO:0008006" key="3">
    <source>
        <dbReference type="Google" id="ProtNLM"/>
    </source>
</evidence>
<comment type="caution">
    <text evidence="1">The sequence shown here is derived from an EMBL/GenBank/DDBJ whole genome shotgun (WGS) entry which is preliminary data.</text>
</comment>
<dbReference type="RefSeq" id="WP_335735618.1">
    <property type="nucleotide sequence ID" value="NZ_JALAAR010000005.1"/>
</dbReference>
<evidence type="ECO:0000313" key="1">
    <source>
        <dbReference type="EMBL" id="MEH8017212.1"/>
    </source>
</evidence>
<name>A0ABU8C6T1_9GAMM</name>
<reference evidence="1 2" key="1">
    <citation type="journal article" date="2023" name="Ecotoxicol. Environ. Saf.">
        <title>Mercury remediation potential of mercury-resistant strain Rheinheimera metallidurans sp. nov. isolated from a municipal waste dumping site.</title>
        <authorList>
            <person name="Yadav V."/>
            <person name="Manjhi A."/>
            <person name="Vadakedath N."/>
        </authorList>
    </citation>
    <scope>NUCLEOTIDE SEQUENCE [LARGE SCALE GENOMIC DNA]</scope>
    <source>
        <strain evidence="1 2">E-49</strain>
    </source>
</reference>
<accession>A0ABU8C6T1</accession>
<keyword evidence="2" id="KW-1185">Reference proteome</keyword>
<dbReference type="Proteomes" id="UP001375382">
    <property type="component" value="Unassembled WGS sequence"/>
</dbReference>
<dbReference type="EMBL" id="JALAAR010000005">
    <property type="protein sequence ID" value="MEH8017212.1"/>
    <property type="molecule type" value="Genomic_DNA"/>
</dbReference>